<dbReference type="OrthoDB" id="8936120at2759"/>
<dbReference type="AlphaFoldDB" id="A0A8J4U6V7"/>
<name>A0A8J4U6V7_CLAMG</name>
<dbReference type="InterPro" id="IPR011161">
    <property type="entry name" value="MHC_I-like_Ag-recog"/>
</dbReference>
<dbReference type="GO" id="GO:0009897">
    <property type="term" value="C:external side of plasma membrane"/>
    <property type="evidence" value="ECO:0007669"/>
    <property type="project" value="TreeGrafter"/>
</dbReference>
<organism evidence="3 4">
    <name type="scientific">Clarias magur</name>
    <name type="common">Asian catfish</name>
    <name type="synonym">Macropteronotus magur</name>
    <dbReference type="NCBI Taxonomy" id="1594786"/>
    <lineage>
        <taxon>Eukaryota</taxon>
        <taxon>Metazoa</taxon>
        <taxon>Chordata</taxon>
        <taxon>Craniata</taxon>
        <taxon>Vertebrata</taxon>
        <taxon>Euteleostomi</taxon>
        <taxon>Actinopterygii</taxon>
        <taxon>Neopterygii</taxon>
        <taxon>Teleostei</taxon>
        <taxon>Ostariophysi</taxon>
        <taxon>Siluriformes</taxon>
        <taxon>Clariidae</taxon>
        <taxon>Clarias</taxon>
    </lineage>
</organism>
<proteinExistence type="predicted"/>
<gene>
    <name evidence="3" type="ORF">DAT39_018357</name>
</gene>
<sequence length="135" mass="15871">MYKLVTDRPSLIASSVTYSGKTLRLCLLGKMEDFRAALKLLFFLAYVYLSSADTRSLQYLYTFTGQFTAVGLVDGQQVLYYDSNISRVIPKTEWMKKIEADDKRYWESETQYMTDQQDWFQIFVNRAKHGFDHNE</sequence>
<keyword evidence="4" id="KW-1185">Reference proteome</keyword>
<dbReference type="EMBL" id="QNUK01000540">
    <property type="protein sequence ID" value="KAF5891935.1"/>
    <property type="molecule type" value="Genomic_DNA"/>
</dbReference>
<feature type="non-terminal residue" evidence="3">
    <location>
        <position position="135"/>
    </location>
</feature>
<dbReference type="PANTHER" id="PTHR16675">
    <property type="entry name" value="MHC CLASS I-RELATED"/>
    <property type="match status" value="1"/>
</dbReference>
<protein>
    <submittedName>
        <fullName evidence="3">H-2 class I histocompatibility antigen, Q10 alpha chain-like isoform X2</fullName>
    </submittedName>
</protein>
<dbReference type="Proteomes" id="UP000727407">
    <property type="component" value="Unassembled WGS sequence"/>
</dbReference>
<dbReference type="PANTHER" id="PTHR16675:SF237">
    <property type="entry name" value="MHC CLASS I ANTIGEN TRANSCRIPT VARIANT 1-RELATED"/>
    <property type="match status" value="1"/>
</dbReference>
<evidence type="ECO:0000313" key="3">
    <source>
        <dbReference type="EMBL" id="KAF5891935.1"/>
    </source>
</evidence>
<keyword evidence="1" id="KW-0325">Glycoprotein</keyword>
<accession>A0A8J4U6V7</accession>
<dbReference type="SUPFAM" id="SSF54452">
    <property type="entry name" value="MHC antigen-recognition domain"/>
    <property type="match status" value="1"/>
</dbReference>
<dbReference type="GO" id="GO:0005615">
    <property type="term" value="C:extracellular space"/>
    <property type="evidence" value="ECO:0007669"/>
    <property type="project" value="TreeGrafter"/>
</dbReference>
<dbReference type="InterPro" id="IPR050208">
    <property type="entry name" value="MHC_class-I_related"/>
</dbReference>
<dbReference type="InterPro" id="IPR037055">
    <property type="entry name" value="MHC_I-like_Ag-recog_sf"/>
</dbReference>
<evidence type="ECO:0000313" key="4">
    <source>
        <dbReference type="Proteomes" id="UP000727407"/>
    </source>
</evidence>
<dbReference type="InterPro" id="IPR011162">
    <property type="entry name" value="MHC_I/II-like_Ag-recog"/>
</dbReference>
<dbReference type="GO" id="GO:0006955">
    <property type="term" value="P:immune response"/>
    <property type="evidence" value="ECO:0007669"/>
    <property type="project" value="TreeGrafter"/>
</dbReference>
<feature type="domain" description="MHC class I-like antigen recognition-like" evidence="2">
    <location>
        <begin position="66"/>
        <end position="128"/>
    </location>
</feature>
<dbReference type="Pfam" id="PF00129">
    <property type="entry name" value="MHC_I"/>
    <property type="match status" value="1"/>
</dbReference>
<reference evidence="3" key="1">
    <citation type="submission" date="2020-07" db="EMBL/GenBank/DDBJ databases">
        <title>Clarias magur genome sequencing, assembly and annotation.</title>
        <authorList>
            <person name="Kushwaha B."/>
            <person name="Kumar R."/>
            <person name="Das P."/>
            <person name="Joshi C.G."/>
            <person name="Kumar D."/>
            <person name="Nagpure N.S."/>
            <person name="Pandey M."/>
            <person name="Agarwal S."/>
            <person name="Srivastava S."/>
            <person name="Singh M."/>
            <person name="Sahoo L."/>
            <person name="Jayasankar P."/>
            <person name="Meher P.K."/>
            <person name="Koringa P.G."/>
            <person name="Iquebal M.A."/>
            <person name="Das S.P."/>
            <person name="Bit A."/>
            <person name="Patnaik S."/>
            <person name="Patel N."/>
            <person name="Shah T.M."/>
            <person name="Hinsu A."/>
            <person name="Jena J.K."/>
        </authorList>
    </citation>
    <scope>NUCLEOTIDE SEQUENCE</scope>
    <source>
        <strain evidence="3">CIFAMagur01</strain>
        <tissue evidence="3">Testis</tissue>
    </source>
</reference>
<comment type="caution">
    <text evidence="3">The sequence shown here is derived from an EMBL/GenBank/DDBJ whole genome shotgun (WGS) entry which is preliminary data.</text>
</comment>
<dbReference type="Gene3D" id="3.30.500.10">
    <property type="entry name" value="MHC class I-like antigen recognition-like"/>
    <property type="match status" value="1"/>
</dbReference>
<evidence type="ECO:0000259" key="2">
    <source>
        <dbReference type="Pfam" id="PF00129"/>
    </source>
</evidence>
<evidence type="ECO:0000256" key="1">
    <source>
        <dbReference type="ARBA" id="ARBA00023180"/>
    </source>
</evidence>